<evidence type="ECO:0000313" key="2">
    <source>
        <dbReference type="EMBL" id="CAF4433723.1"/>
    </source>
</evidence>
<gene>
    <name evidence="2" type="ORF">UXM345_LOCUS39031</name>
</gene>
<proteinExistence type="predicted"/>
<evidence type="ECO:0000313" key="3">
    <source>
        <dbReference type="Proteomes" id="UP000663842"/>
    </source>
</evidence>
<dbReference type="EMBL" id="CAJOBF010036031">
    <property type="protein sequence ID" value="CAF4433723.1"/>
    <property type="molecule type" value="Genomic_DNA"/>
</dbReference>
<evidence type="ECO:0000256" key="1">
    <source>
        <dbReference type="SAM" id="MobiDB-lite"/>
    </source>
</evidence>
<name>A0A820R634_9BILA</name>
<accession>A0A820R634</accession>
<feature type="region of interest" description="Disordered" evidence="1">
    <location>
        <begin position="27"/>
        <end position="59"/>
    </location>
</feature>
<organism evidence="2 3">
    <name type="scientific">Rotaria magnacalcarata</name>
    <dbReference type="NCBI Taxonomy" id="392030"/>
    <lineage>
        <taxon>Eukaryota</taxon>
        <taxon>Metazoa</taxon>
        <taxon>Spiralia</taxon>
        <taxon>Gnathifera</taxon>
        <taxon>Rotifera</taxon>
        <taxon>Eurotatoria</taxon>
        <taxon>Bdelloidea</taxon>
        <taxon>Philodinida</taxon>
        <taxon>Philodinidae</taxon>
        <taxon>Rotaria</taxon>
    </lineage>
</organism>
<protein>
    <submittedName>
        <fullName evidence="2">Uncharacterized protein</fullName>
    </submittedName>
</protein>
<feature type="compositionally biased region" description="Low complexity" evidence="1">
    <location>
        <begin position="49"/>
        <end position="59"/>
    </location>
</feature>
<feature type="non-terminal residue" evidence="2">
    <location>
        <position position="59"/>
    </location>
</feature>
<reference evidence="2" key="1">
    <citation type="submission" date="2021-02" db="EMBL/GenBank/DDBJ databases">
        <authorList>
            <person name="Nowell W R."/>
        </authorList>
    </citation>
    <scope>NUCLEOTIDE SEQUENCE</scope>
</reference>
<dbReference type="AlphaFoldDB" id="A0A820R634"/>
<dbReference type="Proteomes" id="UP000663842">
    <property type="component" value="Unassembled WGS sequence"/>
</dbReference>
<comment type="caution">
    <text evidence="2">The sequence shown here is derived from an EMBL/GenBank/DDBJ whole genome shotgun (WGS) entry which is preliminary data.</text>
</comment>
<sequence length="59" mass="6447">MPAQLRDISPNFSNLPLNFNLANDATTTTSTRSNTPANVLPQKRKNLVTQTVTTTNDTT</sequence>